<feature type="domain" description="NTP pyrophosphohydrolase MazG-like" evidence="1">
    <location>
        <begin position="30"/>
        <end position="103"/>
    </location>
</feature>
<dbReference type="Pfam" id="PF03819">
    <property type="entry name" value="MazG"/>
    <property type="match status" value="1"/>
</dbReference>
<gene>
    <name evidence="2" type="ORF">MCQ_00452</name>
</gene>
<dbReference type="Proteomes" id="UP000008947">
    <property type="component" value="Unassembled WGS sequence"/>
</dbReference>
<dbReference type="PATRIC" id="fig|1094563.3.peg.492"/>
<proteinExistence type="predicted"/>
<dbReference type="RefSeq" id="WP_006923298.1">
    <property type="nucleotide sequence ID" value="NZ_JH725022.1"/>
</dbReference>
<accession>J0Z1E2</accession>
<dbReference type="PANTHER" id="PTHR30522">
    <property type="entry name" value="NUCLEOSIDE TRIPHOSPHATE PYROPHOSPHOHYDROLASE"/>
    <property type="match status" value="1"/>
</dbReference>
<dbReference type="InterPro" id="IPR048015">
    <property type="entry name" value="NTP-PPase_MazG-like_N"/>
</dbReference>
<dbReference type="GO" id="GO:0046052">
    <property type="term" value="P:UTP catabolic process"/>
    <property type="evidence" value="ECO:0007669"/>
    <property type="project" value="TreeGrafter"/>
</dbReference>
<dbReference type="NCBIfam" id="TIGR00444">
    <property type="entry name" value="mazG"/>
    <property type="match status" value="1"/>
</dbReference>
<dbReference type="CDD" id="cd11528">
    <property type="entry name" value="NTP-PPase_MazG_Nterm"/>
    <property type="match status" value="1"/>
</dbReference>
<protein>
    <submittedName>
        <fullName evidence="2">MazG family protein</fullName>
    </submittedName>
</protein>
<dbReference type="GO" id="GO:0006203">
    <property type="term" value="P:dGTP catabolic process"/>
    <property type="evidence" value="ECO:0007669"/>
    <property type="project" value="TreeGrafter"/>
</dbReference>
<dbReference type="AlphaFoldDB" id="J0Z1E2"/>
<dbReference type="GO" id="GO:0046076">
    <property type="term" value="P:dTTP catabolic process"/>
    <property type="evidence" value="ECO:0007669"/>
    <property type="project" value="TreeGrafter"/>
</dbReference>
<dbReference type="CDD" id="cd11529">
    <property type="entry name" value="NTP-PPase_MazG_Cterm"/>
    <property type="match status" value="1"/>
</dbReference>
<evidence type="ECO:0000313" key="2">
    <source>
        <dbReference type="EMBL" id="EJF81223.1"/>
    </source>
</evidence>
<evidence type="ECO:0000313" key="3">
    <source>
        <dbReference type="Proteomes" id="UP000008947"/>
    </source>
</evidence>
<reference evidence="2 3" key="1">
    <citation type="submission" date="2012-03" db="EMBL/GenBank/DDBJ databases">
        <title>The Genome Sequence of Bartonella washoensis Sb944nv.</title>
        <authorList>
            <consortium name="The Broad Institute Genome Sequencing Platform"/>
            <consortium name="The Broad Institute Genome Sequencing Center for Infectious Disease"/>
            <person name="Feldgarden M."/>
            <person name="Kirby J."/>
            <person name="Kosoy M."/>
            <person name="Birtles R."/>
            <person name="Probert W.S."/>
            <person name="Chiaraviglio L."/>
            <person name="Young S.K."/>
            <person name="Zeng Q."/>
            <person name="Gargeya S."/>
            <person name="Fitzgerald M."/>
            <person name="Haas B."/>
            <person name="Abouelleil A."/>
            <person name="Alvarado L."/>
            <person name="Arachchi H.M."/>
            <person name="Berlin A."/>
            <person name="Chapman S.B."/>
            <person name="Gearin G."/>
            <person name="Goldberg J."/>
            <person name="Griggs A."/>
            <person name="Gujja S."/>
            <person name="Hansen M."/>
            <person name="Heiman D."/>
            <person name="Howarth C."/>
            <person name="Larimer J."/>
            <person name="Lui A."/>
            <person name="MacDonald P.J.P."/>
            <person name="McCowen C."/>
            <person name="Montmayeur A."/>
            <person name="Murphy C."/>
            <person name="Neiman D."/>
            <person name="Pearson M."/>
            <person name="Priest M."/>
            <person name="Roberts A."/>
            <person name="Saif S."/>
            <person name="Shea T."/>
            <person name="Sisk P."/>
            <person name="Stolte C."/>
            <person name="Sykes S."/>
            <person name="Wortman J."/>
            <person name="Nusbaum C."/>
            <person name="Birren B."/>
        </authorList>
    </citation>
    <scope>NUCLEOTIDE SEQUENCE [LARGE SCALE GENOMIC DNA]</scope>
    <source>
        <strain evidence="2 3">Sb944nv</strain>
    </source>
</reference>
<dbReference type="HOGENOM" id="CLU_038356_0_1_5"/>
<dbReference type="GO" id="GO:0046081">
    <property type="term" value="P:dUTP catabolic process"/>
    <property type="evidence" value="ECO:0007669"/>
    <property type="project" value="TreeGrafter"/>
</dbReference>
<dbReference type="GO" id="GO:0047429">
    <property type="term" value="F:nucleoside triphosphate diphosphatase activity"/>
    <property type="evidence" value="ECO:0007669"/>
    <property type="project" value="InterPro"/>
</dbReference>
<dbReference type="FunFam" id="1.10.287.1080:FF:000001">
    <property type="entry name" value="Nucleoside triphosphate pyrophosphohydrolase"/>
    <property type="match status" value="1"/>
</dbReference>
<evidence type="ECO:0000259" key="1">
    <source>
        <dbReference type="Pfam" id="PF03819"/>
    </source>
</evidence>
<dbReference type="SUPFAM" id="SSF101386">
    <property type="entry name" value="all-alpha NTP pyrophosphatases"/>
    <property type="match status" value="2"/>
</dbReference>
<dbReference type="GO" id="GO:0046061">
    <property type="term" value="P:dATP catabolic process"/>
    <property type="evidence" value="ECO:0007669"/>
    <property type="project" value="TreeGrafter"/>
</dbReference>
<dbReference type="PANTHER" id="PTHR30522:SF0">
    <property type="entry name" value="NUCLEOSIDE TRIPHOSPHATE PYROPHOSPHOHYDROLASE"/>
    <property type="match status" value="1"/>
</dbReference>
<keyword evidence="3" id="KW-1185">Reference proteome</keyword>
<dbReference type="GO" id="GO:0046047">
    <property type="term" value="P:TTP catabolic process"/>
    <property type="evidence" value="ECO:0007669"/>
    <property type="project" value="TreeGrafter"/>
</dbReference>
<dbReference type="InterPro" id="IPR011551">
    <property type="entry name" value="NTP_PyrPHydrolase_MazG"/>
</dbReference>
<organism evidence="2 3">
    <name type="scientific">Candidatus Bartonella washoeensis Sb944nv</name>
    <dbReference type="NCBI Taxonomy" id="1094563"/>
    <lineage>
        <taxon>Bacteria</taxon>
        <taxon>Pseudomonadati</taxon>
        <taxon>Pseudomonadota</taxon>
        <taxon>Alphaproteobacteria</taxon>
        <taxon>Hyphomicrobiales</taxon>
        <taxon>Bartonellaceae</taxon>
        <taxon>Bartonella</taxon>
    </lineage>
</organism>
<dbReference type="InterPro" id="IPR048011">
    <property type="entry name" value="NTP-PPase_MazG-like_C"/>
</dbReference>
<sequence length="282" mass="32697">MFASKDINDLIAIVAALRNRDSGCIWNIKQTFESLIPYMLEEVYEVIDAIERKNSMDLCDELGDLLLQIVYHATIAQEESSFSFEDVVYAITAKMIRRHPHVFGTAEQKKRGFVAEEWERIKKIEQAEQKKECEEVSLSNNSITSILAKVKKIQPADQEALALQKAAAKMGFDWHEHHKIFPKIEEELNALKSAIKNNKTSDIEEKFGDLYFILLHLARYLNIDSQKALKKTNTKFRDRFTYIEENLSYQSKTLADASLNEMESLWHKAKDEKNTRVFTKKN</sequence>
<dbReference type="eggNOG" id="COG3956">
    <property type="taxonomic scope" value="Bacteria"/>
</dbReference>
<dbReference type="GO" id="GO:0006950">
    <property type="term" value="P:response to stress"/>
    <property type="evidence" value="ECO:0007669"/>
    <property type="project" value="UniProtKB-ARBA"/>
</dbReference>
<comment type="caution">
    <text evidence="2">The sequence shown here is derived from an EMBL/GenBank/DDBJ whole genome shotgun (WGS) entry which is preliminary data.</text>
</comment>
<dbReference type="NCBIfam" id="NF007113">
    <property type="entry name" value="PRK09562.1"/>
    <property type="match status" value="1"/>
</dbReference>
<dbReference type="Gene3D" id="1.10.287.1080">
    <property type="entry name" value="MazG-like"/>
    <property type="match status" value="2"/>
</dbReference>
<dbReference type="InterPro" id="IPR004518">
    <property type="entry name" value="MazG-like_dom"/>
</dbReference>
<dbReference type="EMBL" id="AILU01000004">
    <property type="protein sequence ID" value="EJF81223.1"/>
    <property type="molecule type" value="Genomic_DNA"/>
</dbReference>
<name>J0Z1E2_9HYPH</name>